<proteinExistence type="predicted"/>
<sequence length="230" mass="24796">MHEQPRRCRQQDAGGGADRGQPAARRGQPVVGGAQHVSRTGFPARPDQARHQAVRGQPPVRHAGGARQVRREGPHDRHEAADQQRGAAAALEHRPGALPGRLGQPPPQPGAPQAGAEAAPGALREQVTGHHPRRGAQHHQGQPQRSLLCQDPGAQHQAERGHERTEQQHRFEEHQAEHETVRGRGRHSVQQLVRGGHQAASAARVACSGARTCHTRAGGMLRHTTLCRLA</sequence>
<name>A0A918TAW8_STRCJ</name>
<feature type="compositionally biased region" description="Low complexity" evidence="1">
    <location>
        <begin position="83"/>
        <end position="103"/>
    </location>
</feature>
<dbReference type="EMBL" id="BMVB01000001">
    <property type="protein sequence ID" value="GHC33681.1"/>
    <property type="molecule type" value="Genomic_DNA"/>
</dbReference>
<accession>A0A918TAW8</accession>
<feature type="compositionally biased region" description="Low complexity" evidence="1">
    <location>
        <begin position="19"/>
        <end position="28"/>
    </location>
</feature>
<feature type="compositionally biased region" description="Basic and acidic residues" evidence="1">
    <location>
        <begin position="1"/>
        <end position="10"/>
    </location>
</feature>
<organism evidence="2 3">
    <name type="scientific">Streptomyces cinnamoneus</name>
    <name type="common">Streptoverticillium cinnamoneum</name>
    <dbReference type="NCBI Taxonomy" id="53446"/>
    <lineage>
        <taxon>Bacteria</taxon>
        <taxon>Bacillati</taxon>
        <taxon>Actinomycetota</taxon>
        <taxon>Actinomycetes</taxon>
        <taxon>Kitasatosporales</taxon>
        <taxon>Streptomycetaceae</taxon>
        <taxon>Streptomyces</taxon>
        <taxon>Streptomyces cinnamoneus group</taxon>
    </lineage>
</organism>
<feature type="compositionally biased region" description="Basic and acidic residues" evidence="1">
    <location>
        <begin position="69"/>
        <end position="82"/>
    </location>
</feature>
<dbReference type="AlphaFoldDB" id="A0A918TAW8"/>
<protein>
    <submittedName>
        <fullName evidence="2">Uncharacterized protein</fullName>
    </submittedName>
</protein>
<reference evidence="2" key="2">
    <citation type="submission" date="2020-09" db="EMBL/GenBank/DDBJ databases">
        <authorList>
            <person name="Sun Q."/>
            <person name="Ohkuma M."/>
        </authorList>
    </citation>
    <scope>NUCLEOTIDE SEQUENCE</scope>
    <source>
        <strain evidence="2">JCM 4633</strain>
    </source>
</reference>
<dbReference type="Proteomes" id="UP000646244">
    <property type="component" value="Unassembled WGS sequence"/>
</dbReference>
<gene>
    <name evidence="2" type="ORF">GCM10010507_02740</name>
</gene>
<comment type="caution">
    <text evidence="2">The sequence shown here is derived from an EMBL/GenBank/DDBJ whole genome shotgun (WGS) entry which is preliminary data.</text>
</comment>
<feature type="region of interest" description="Disordered" evidence="1">
    <location>
        <begin position="1"/>
        <end position="190"/>
    </location>
</feature>
<evidence type="ECO:0000313" key="3">
    <source>
        <dbReference type="Proteomes" id="UP000646244"/>
    </source>
</evidence>
<evidence type="ECO:0000313" key="2">
    <source>
        <dbReference type="EMBL" id="GHC33681.1"/>
    </source>
</evidence>
<feature type="compositionally biased region" description="Low complexity" evidence="1">
    <location>
        <begin position="111"/>
        <end position="125"/>
    </location>
</feature>
<feature type="compositionally biased region" description="Basic and acidic residues" evidence="1">
    <location>
        <begin position="157"/>
        <end position="182"/>
    </location>
</feature>
<reference evidence="2" key="1">
    <citation type="journal article" date="2014" name="Int. J. Syst. Evol. Microbiol.">
        <title>Complete genome sequence of Corynebacterium casei LMG S-19264T (=DSM 44701T), isolated from a smear-ripened cheese.</title>
        <authorList>
            <consortium name="US DOE Joint Genome Institute (JGI-PGF)"/>
            <person name="Walter F."/>
            <person name="Albersmeier A."/>
            <person name="Kalinowski J."/>
            <person name="Ruckert C."/>
        </authorList>
    </citation>
    <scope>NUCLEOTIDE SEQUENCE</scope>
    <source>
        <strain evidence="2">JCM 4633</strain>
    </source>
</reference>
<evidence type="ECO:0000256" key="1">
    <source>
        <dbReference type="SAM" id="MobiDB-lite"/>
    </source>
</evidence>